<evidence type="ECO:0000259" key="2">
    <source>
        <dbReference type="Pfam" id="PF01494"/>
    </source>
</evidence>
<reference evidence="3" key="1">
    <citation type="submission" date="2020-12" db="EMBL/GenBank/DDBJ databases">
        <title>Prauserella sp. ASG 168, a novel actinomycete isolated from cave rock.</title>
        <authorList>
            <person name="Suriyachadkun C."/>
        </authorList>
    </citation>
    <scope>NUCLEOTIDE SEQUENCE</scope>
    <source>
        <strain evidence="3">ASG 168</strain>
    </source>
</reference>
<dbReference type="Gene3D" id="3.50.50.60">
    <property type="entry name" value="FAD/NAD(P)-binding domain"/>
    <property type="match status" value="1"/>
</dbReference>
<dbReference type="Pfam" id="PF01494">
    <property type="entry name" value="FAD_binding_3"/>
    <property type="match status" value="1"/>
</dbReference>
<sequence length="473" mass="52323">MSQSSTNVGSESGEKFRRAVIIGGSMAGSLTAAAVAPHFEEVLVLDRDEFPQTPQQRNGVPQGAHFHALLAAGRNAMDELLPEFSTLAVKMGAAELDSTADVMRLDRAGWSPRFSSPLTFIMASRPLLEWVVRDRASAIESVSFRPRHEVAGLLSENGAVTGVRLADGTQLAADLVVDASGRRSVAPGWLDELGYPRPVETLVNAHWGYASTFVRVPQDWDPGFRALACVPYGEGALTTAAERRAMAMWVVEGERRWILTVQGSAGDYPPRKEADLKEFVGSIGVPELDQALSEIEYPERILIWRDTTNRMRDYAGSAERPENFFTIGDAWTAFNPVYGQGMTVAALSARALSHEIAAHLRERPGTLRGLADRFYDRTSELVTFCWNSSTALDYRIPGVEVTVDGRPQDQSESAGSLEFSDRLAVWASLDKDRYVKYRETTQLLRSNDWLRSDDVVDEIKDRWEELGALLTPR</sequence>
<comment type="similarity">
    <text evidence="1">Belongs to the flavin-dependent halogenase family. Bacterial tryptophan halogenase subfamily.</text>
</comment>
<dbReference type="InterPro" id="IPR050816">
    <property type="entry name" value="Flavin-dep_Halogenase_NPB"/>
</dbReference>
<feature type="domain" description="FAD-binding" evidence="2">
    <location>
        <begin position="20"/>
        <end position="363"/>
    </location>
</feature>
<proteinExistence type="inferred from homology"/>
<keyword evidence="4" id="KW-1185">Reference proteome</keyword>
<evidence type="ECO:0000313" key="3">
    <source>
        <dbReference type="EMBL" id="MBK1787123.1"/>
    </source>
</evidence>
<accession>A0A934V7V9</accession>
<dbReference type="PANTHER" id="PTHR43747:SF1">
    <property type="entry name" value="SLR1998 PROTEIN"/>
    <property type="match status" value="1"/>
</dbReference>
<dbReference type="SUPFAM" id="SSF51905">
    <property type="entry name" value="FAD/NAD(P)-binding domain"/>
    <property type="match status" value="1"/>
</dbReference>
<dbReference type="InterPro" id="IPR002938">
    <property type="entry name" value="FAD-bd"/>
</dbReference>
<evidence type="ECO:0000256" key="1">
    <source>
        <dbReference type="ARBA" id="ARBA00038396"/>
    </source>
</evidence>
<organism evidence="3 4">
    <name type="scientific">Prauserella cavernicola</name>
    <dbReference type="NCBI Taxonomy" id="2800127"/>
    <lineage>
        <taxon>Bacteria</taxon>
        <taxon>Bacillati</taxon>
        <taxon>Actinomycetota</taxon>
        <taxon>Actinomycetes</taxon>
        <taxon>Pseudonocardiales</taxon>
        <taxon>Pseudonocardiaceae</taxon>
        <taxon>Prauserella</taxon>
    </lineage>
</organism>
<dbReference type="PANTHER" id="PTHR43747">
    <property type="entry name" value="FAD-BINDING PROTEIN"/>
    <property type="match status" value="1"/>
</dbReference>
<dbReference type="InterPro" id="IPR036188">
    <property type="entry name" value="FAD/NAD-bd_sf"/>
</dbReference>
<gene>
    <name evidence="3" type="ORF">JHE00_22590</name>
</gene>
<dbReference type="RefSeq" id="WP_200321425.1">
    <property type="nucleotide sequence ID" value="NZ_JAENJH010000006.1"/>
</dbReference>
<dbReference type="Proteomes" id="UP000635245">
    <property type="component" value="Unassembled WGS sequence"/>
</dbReference>
<evidence type="ECO:0000313" key="4">
    <source>
        <dbReference type="Proteomes" id="UP000635245"/>
    </source>
</evidence>
<name>A0A934V7V9_9PSEU</name>
<dbReference type="GO" id="GO:0071949">
    <property type="term" value="F:FAD binding"/>
    <property type="evidence" value="ECO:0007669"/>
    <property type="project" value="InterPro"/>
</dbReference>
<comment type="caution">
    <text evidence="3">The sequence shown here is derived from an EMBL/GenBank/DDBJ whole genome shotgun (WGS) entry which is preliminary data.</text>
</comment>
<dbReference type="EMBL" id="JAENJH010000006">
    <property type="protein sequence ID" value="MBK1787123.1"/>
    <property type="molecule type" value="Genomic_DNA"/>
</dbReference>
<protein>
    <submittedName>
        <fullName evidence="3">Tryptophan 7-halogenase</fullName>
    </submittedName>
</protein>
<dbReference type="AlphaFoldDB" id="A0A934V7V9"/>